<proteinExistence type="predicted"/>
<sequence>MSPNPPKPILVIVHIPHKDQILHWMHESIENVVDMICYQLHKELIGEENARYRRLIGVNRRYKEVLVALIFCGIGPAPPDKWMTMPDMSFLIAQRYKHMVGLLSIEKKRSETFFPLYDAPSHRE</sequence>
<reference evidence="1 3" key="2">
    <citation type="journal article" date="2014" name="BMC Genomics">
        <title>An improved genome release (version Mt4.0) for the model legume Medicago truncatula.</title>
        <authorList>
            <person name="Tang H."/>
            <person name="Krishnakumar V."/>
            <person name="Bidwell S."/>
            <person name="Rosen B."/>
            <person name="Chan A."/>
            <person name="Zhou S."/>
            <person name="Gentzbittel L."/>
            <person name="Childs K.L."/>
            <person name="Yandell M."/>
            <person name="Gundlach H."/>
            <person name="Mayer K.F."/>
            <person name="Schwartz D.C."/>
            <person name="Town C.D."/>
        </authorList>
    </citation>
    <scope>GENOME REANNOTATION</scope>
    <source>
        <strain evidence="1">A17</strain>
        <strain evidence="2 3">cv. Jemalong A17</strain>
    </source>
</reference>
<evidence type="ECO:0000313" key="3">
    <source>
        <dbReference type="Proteomes" id="UP000002051"/>
    </source>
</evidence>
<dbReference type="EMBL" id="CM001224">
    <property type="protein sequence ID" value="KEH19948.1"/>
    <property type="molecule type" value="Genomic_DNA"/>
</dbReference>
<dbReference type="AlphaFoldDB" id="A0A072TSZ1"/>
<reference evidence="2" key="3">
    <citation type="submission" date="2015-04" db="UniProtKB">
        <authorList>
            <consortium name="EnsemblPlants"/>
        </authorList>
    </citation>
    <scope>IDENTIFICATION</scope>
    <source>
        <strain evidence="2">cv. Jemalong A17</strain>
    </source>
</reference>
<evidence type="ECO:0000313" key="2">
    <source>
        <dbReference type="EnsemblPlants" id="KEH19948"/>
    </source>
</evidence>
<dbReference type="EnsemblPlants" id="KEH19948">
    <property type="protein sequence ID" value="KEH19948"/>
    <property type="gene ID" value="MTR_8g063670"/>
</dbReference>
<dbReference type="HOGENOM" id="CLU_2007348_0_0_1"/>
<evidence type="ECO:0000313" key="1">
    <source>
        <dbReference type="EMBL" id="KEH19948.1"/>
    </source>
</evidence>
<reference evidence="1 3" key="1">
    <citation type="journal article" date="2011" name="Nature">
        <title>The Medicago genome provides insight into the evolution of rhizobial symbioses.</title>
        <authorList>
            <person name="Young N.D."/>
            <person name="Debelle F."/>
            <person name="Oldroyd G.E."/>
            <person name="Geurts R."/>
            <person name="Cannon S.B."/>
            <person name="Udvardi M.K."/>
            <person name="Benedito V.A."/>
            <person name="Mayer K.F."/>
            <person name="Gouzy J."/>
            <person name="Schoof H."/>
            <person name="Van de Peer Y."/>
            <person name="Proost S."/>
            <person name="Cook D.R."/>
            <person name="Meyers B.C."/>
            <person name="Spannagl M."/>
            <person name="Cheung F."/>
            <person name="De Mita S."/>
            <person name="Krishnakumar V."/>
            <person name="Gundlach H."/>
            <person name="Zhou S."/>
            <person name="Mudge J."/>
            <person name="Bharti A.K."/>
            <person name="Murray J.D."/>
            <person name="Naoumkina M.A."/>
            <person name="Rosen B."/>
            <person name="Silverstein K.A."/>
            <person name="Tang H."/>
            <person name="Rombauts S."/>
            <person name="Zhao P.X."/>
            <person name="Zhou P."/>
            <person name="Barbe V."/>
            <person name="Bardou P."/>
            <person name="Bechner M."/>
            <person name="Bellec A."/>
            <person name="Berger A."/>
            <person name="Berges H."/>
            <person name="Bidwell S."/>
            <person name="Bisseling T."/>
            <person name="Choisne N."/>
            <person name="Couloux A."/>
            <person name="Denny R."/>
            <person name="Deshpande S."/>
            <person name="Dai X."/>
            <person name="Doyle J.J."/>
            <person name="Dudez A.M."/>
            <person name="Farmer A.D."/>
            <person name="Fouteau S."/>
            <person name="Franken C."/>
            <person name="Gibelin C."/>
            <person name="Gish J."/>
            <person name="Goldstein S."/>
            <person name="Gonzalez A.J."/>
            <person name="Green P.J."/>
            <person name="Hallab A."/>
            <person name="Hartog M."/>
            <person name="Hua A."/>
            <person name="Humphray S.J."/>
            <person name="Jeong D.H."/>
            <person name="Jing Y."/>
            <person name="Jocker A."/>
            <person name="Kenton S.M."/>
            <person name="Kim D.J."/>
            <person name="Klee K."/>
            <person name="Lai H."/>
            <person name="Lang C."/>
            <person name="Lin S."/>
            <person name="Macmil S.L."/>
            <person name="Magdelenat G."/>
            <person name="Matthews L."/>
            <person name="McCorrison J."/>
            <person name="Monaghan E.L."/>
            <person name="Mun J.H."/>
            <person name="Najar F.Z."/>
            <person name="Nicholson C."/>
            <person name="Noirot C."/>
            <person name="O'Bleness M."/>
            <person name="Paule C.R."/>
            <person name="Poulain J."/>
            <person name="Prion F."/>
            <person name="Qin B."/>
            <person name="Qu C."/>
            <person name="Retzel E.F."/>
            <person name="Riddle C."/>
            <person name="Sallet E."/>
            <person name="Samain S."/>
            <person name="Samson N."/>
            <person name="Sanders I."/>
            <person name="Saurat O."/>
            <person name="Scarpelli C."/>
            <person name="Schiex T."/>
            <person name="Segurens B."/>
            <person name="Severin A.J."/>
            <person name="Sherrier D.J."/>
            <person name="Shi R."/>
            <person name="Sims S."/>
            <person name="Singer S.R."/>
            <person name="Sinharoy S."/>
            <person name="Sterck L."/>
            <person name="Viollet A."/>
            <person name="Wang B.B."/>
            <person name="Wang K."/>
            <person name="Wang M."/>
            <person name="Wang X."/>
            <person name="Warfsmann J."/>
            <person name="Weissenbach J."/>
            <person name="White D.D."/>
            <person name="White J.D."/>
            <person name="Wiley G.B."/>
            <person name="Wincker P."/>
            <person name="Xing Y."/>
            <person name="Yang L."/>
            <person name="Yao Z."/>
            <person name="Ying F."/>
            <person name="Zhai J."/>
            <person name="Zhou L."/>
            <person name="Zuber A."/>
            <person name="Denarie J."/>
            <person name="Dixon R.A."/>
            <person name="May G.D."/>
            <person name="Schwartz D.C."/>
            <person name="Rogers J."/>
            <person name="Quetier F."/>
            <person name="Town C.D."/>
            <person name="Roe B.A."/>
        </authorList>
    </citation>
    <scope>NUCLEOTIDE SEQUENCE [LARGE SCALE GENOMIC DNA]</scope>
    <source>
        <strain evidence="1">A17</strain>
        <strain evidence="2 3">cv. Jemalong A17</strain>
    </source>
</reference>
<organism evidence="1 3">
    <name type="scientific">Medicago truncatula</name>
    <name type="common">Barrel medic</name>
    <name type="synonym">Medicago tribuloides</name>
    <dbReference type="NCBI Taxonomy" id="3880"/>
    <lineage>
        <taxon>Eukaryota</taxon>
        <taxon>Viridiplantae</taxon>
        <taxon>Streptophyta</taxon>
        <taxon>Embryophyta</taxon>
        <taxon>Tracheophyta</taxon>
        <taxon>Spermatophyta</taxon>
        <taxon>Magnoliopsida</taxon>
        <taxon>eudicotyledons</taxon>
        <taxon>Gunneridae</taxon>
        <taxon>Pentapetalae</taxon>
        <taxon>rosids</taxon>
        <taxon>fabids</taxon>
        <taxon>Fabales</taxon>
        <taxon>Fabaceae</taxon>
        <taxon>Papilionoideae</taxon>
        <taxon>50 kb inversion clade</taxon>
        <taxon>NPAAA clade</taxon>
        <taxon>Hologalegina</taxon>
        <taxon>IRL clade</taxon>
        <taxon>Trifolieae</taxon>
        <taxon>Medicago</taxon>
    </lineage>
</organism>
<keyword evidence="3" id="KW-1185">Reference proteome</keyword>
<gene>
    <name evidence="1" type="ordered locus">MTR_8g063670</name>
</gene>
<accession>A0A072TSZ1</accession>
<protein>
    <submittedName>
        <fullName evidence="1 2">Uncharacterized protein</fullName>
    </submittedName>
</protein>
<dbReference type="Proteomes" id="UP000002051">
    <property type="component" value="Chromosome 8"/>
</dbReference>
<name>A0A072TSZ1_MEDTR</name>